<reference evidence="2" key="1">
    <citation type="submission" date="2016-11" db="UniProtKB">
        <authorList>
            <consortium name="WormBaseParasite"/>
        </authorList>
    </citation>
    <scope>IDENTIFICATION</scope>
    <source>
        <strain evidence="2">KR3021</strain>
    </source>
</reference>
<proteinExistence type="predicted"/>
<accession>A0AC35UE05</accession>
<evidence type="ECO:0000313" key="1">
    <source>
        <dbReference type="Proteomes" id="UP000095286"/>
    </source>
</evidence>
<organism evidence="1 2">
    <name type="scientific">Rhabditophanes sp. KR3021</name>
    <dbReference type="NCBI Taxonomy" id="114890"/>
    <lineage>
        <taxon>Eukaryota</taxon>
        <taxon>Metazoa</taxon>
        <taxon>Ecdysozoa</taxon>
        <taxon>Nematoda</taxon>
        <taxon>Chromadorea</taxon>
        <taxon>Rhabditida</taxon>
        <taxon>Tylenchina</taxon>
        <taxon>Panagrolaimomorpha</taxon>
        <taxon>Strongyloidoidea</taxon>
        <taxon>Alloionematidae</taxon>
        <taxon>Rhabditophanes</taxon>
    </lineage>
</organism>
<protein>
    <submittedName>
        <fullName evidence="2">ZP domain-containing protein</fullName>
    </submittedName>
</protein>
<sequence>MFVGLKYFLLLSLMVLVDCDSYSDLIKSETFIKIEPLKINLSPNLTLDQVDCELTVHKDSCRNEAMRTEDTISWYTNVCIKWKCLARNVAIKVHKCWAGSKKTPVVMIGEDGCTAEGSMIKSPYYNPNSLNEAQSYGRLSVRVLGHNTIKLGCTISLCDYCDTKCLKKNVSLIQFEINYSFNLASNVQ</sequence>
<dbReference type="Proteomes" id="UP000095286">
    <property type="component" value="Unplaced"/>
</dbReference>
<evidence type="ECO:0000313" key="2">
    <source>
        <dbReference type="WBParaSite" id="RSKR_0001018200.1"/>
    </source>
</evidence>
<dbReference type="WBParaSite" id="RSKR_0001018200.1">
    <property type="protein sequence ID" value="RSKR_0001018200.1"/>
    <property type="gene ID" value="RSKR_0001018200"/>
</dbReference>
<name>A0AC35UE05_9BILA</name>